<keyword evidence="2" id="KW-0472">Membrane</keyword>
<accession>A0A6P7SUW4</accession>
<proteinExistence type="predicted"/>
<feature type="compositionally biased region" description="Acidic residues" evidence="1">
    <location>
        <begin position="132"/>
        <end position="141"/>
    </location>
</feature>
<feature type="region of interest" description="Disordered" evidence="1">
    <location>
        <begin position="56"/>
        <end position="168"/>
    </location>
</feature>
<keyword evidence="2" id="KW-0812">Transmembrane</keyword>
<organism evidence="4 5">
    <name type="scientific">Octopus sinensis</name>
    <name type="common">East Asian common octopus</name>
    <dbReference type="NCBI Taxonomy" id="2607531"/>
    <lineage>
        <taxon>Eukaryota</taxon>
        <taxon>Metazoa</taxon>
        <taxon>Spiralia</taxon>
        <taxon>Lophotrochozoa</taxon>
        <taxon>Mollusca</taxon>
        <taxon>Cephalopoda</taxon>
        <taxon>Coleoidea</taxon>
        <taxon>Octopodiformes</taxon>
        <taxon>Octopoda</taxon>
        <taxon>Incirrata</taxon>
        <taxon>Octopodidae</taxon>
        <taxon>Octopus</taxon>
    </lineage>
</organism>
<evidence type="ECO:0000313" key="4">
    <source>
        <dbReference type="Proteomes" id="UP000515154"/>
    </source>
</evidence>
<keyword evidence="3" id="KW-0732">Signal</keyword>
<reference evidence="5" key="1">
    <citation type="submission" date="2025-08" db="UniProtKB">
        <authorList>
            <consortium name="RefSeq"/>
        </authorList>
    </citation>
    <scope>IDENTIFICATION</scope>
</reference>
<dbReference type="Proteomes" id="UP000515154">
    <property type="component" value="Linkage group LG10"/>
</dbReference>
<dbReference type="RefSeq" id="XP_029641701.1">
    <property type="nucleotide sequence ID" value="XM_029785841.2"/>
</dbReference>
<feature type="chain" id="PRO_5027709670" evidence="3">
    <location>
        <begin position="27"/>
        <end position="638"/>
    </location>
</feature>
<sequence length="638" mass="71905">MASSVKRLQTLFIVLLIVISVQLVKPEQLTNLKRRDLKDNLQSLYDLFADNFDDDDNGYANDDNGNEADGDVSRLETVPPSSWYNFDDDNDDDNNGYARDDNSNESPSEYGSEADGDVSRLETVPPSPWYNFDDDEVDTSDSYDYKYDNDNESGSGDDEDISTSGTVSPSTWYYMITDRTTSPTDRTLERKNFSNDNMQEGNEGGRERVGQVLVPKQLQQDWQEQQQKQGEYQRVGLETQEQTQQEQQQQQQQWQQQQYQTGEQQQQQQTSLNSSVIANSNATYQGSSAFVSSQKLGSSSTTESAASNKSSYRSNSNEQSNPLCSTEVDLYDLCNLSMYPGGVSYANPFTFRLLENAISHNTTRQSLKSCRPGHWCLGTNVTEGKLENFPRHFCWSSLLTCLDIVVEQLKVCPAYQKYTTILSSLVLVCDYFDQDPELKQGPQCGVRLLEMVSVTFSDMEREIPQVQEVDQCNSRTGLMQSSFRCLMNSCNVLERTTTFLRFQPWQWFIASLDSYDQCPLNCSRGELYESTVYITEEPNTEGSTRRTLVTDPVTTAPPTNGGDGEGVADLQYNSVHKSGQTGSSIQMFNAWNIGLIATSVAVLLIVLFIIIAVMAWRRLKGPQDLRNQGYSKLKTGEC</sequence>
<keyword evidence="2" id="KW-1133">Transmembrane helix</keyword>
<dbReference type="AlphaFoldDB" id="A0A6P7SUW4"/>
<evidence type="ECO:0000256" key="1">
    <source>
        <dbReference type="SAM" id="MobiDB-lite"/>
    </source>
</evidence>
<evidence type="ECO:0000256" key="2">
    <source>
        <dbReference type="SAM" id="Phobius"/>
    </source>
</evidence>
<evidence type="ECO:0000256" key="3">
    <source>
        <dbReference type="SAM" id="SignalP"/>
    </source>
</evidence>
<feature type="region of interest" description="Disordered" evidence="1">
    <location>
        <begin position="183"/>
        <end position="209"/>
    </location>
</feature>
<feature type="signal peptide" evidence="3">
    <location>
        <begin position="1"/>
        <end position="26"/>
    </location>
</feature>
<feature type="region of interest" description="Disordered" evidence="1">
    <location>
        <begin position="291"/>
        <end position="321"/>
    </location>
</feature>
<gene>
    <name evidence="5" type="primary">LOC115216475</name>
</gene>
<evidence type="ECO:0000313" key="5">
    <source>
        <dbReference type="RefSeq" id="XP_029641701.1"/>
    </source>
</evidence>
<keyword evidence="4" id="KW-1185">Reference proteome</keyword>
<feature type="transmembrane region" description="Helical" evidence="2">
    <location>
        <begin position="590"/>
        <end position="616"/>
    </location>
</feature>
<name>A0A6P7SUW4_9MOLL</name>
<dbReference type="KEGG" id="osn:115216475"/>
<protein>
    <submittedName>
        <fullName evidence="5">Myb-like protein I isoform X1</fullName>
    </submittedName>
</protein>